<reference evidence="3" key="1">
    <citation type="submission" date="2016-11" db="EMBL/GenBank/DDBJ databases">
        <authorList>
            <person name="Varghese N."/>
            <person name="Submissions S."/>
        </authorList>
    </citation>
    <scope>NUCLEOTIDE SEQUENCE [LARGE SCALE GENOMIC DNA]</scope>
    <source>
        <strain evidence="3">DSM 16478</strain>
    </source>
</reference>
<feature type="transmembrane region" description="Helical" evidence="1">
    <location>
        <begin position="37"/>
        <end position="60"/>
    </location>
</feature>
<feature type="transmembrane region" description="Helical" evidence="1">
    <location>
        <begin position="120"/>
        <end position="139"/>
    </location>
</feature>
<keyword evidence="1" id="KW-1133">Transmembrane helix</keyword>
<gene>
    <name evidence="2" type="ORF">SAMN04488007_1078</name>
</gene>
<keyword evidence="3" id="KW-1185">Reference proteome</keyword>
<evidence type="ECO:0000313" key="2">
    <source>
        <dbReference type="EMBL" id="SHJ67862.1"/>
    </source>
</evidence>
<evidence type="ECO:0000313" key="3">
    <source>
        <dbReference type="Proteomes" id="UP000184314"/>
    </source>
</evidence>
<dbReference type="OrthoDB" id="343946at2"/>
<sequence length="140" mass="15222">MIYGLTLIILGILAVPSLLLSKKPNAKELLDKITPYQGWIGLIFCIWGIWGIISAVLNLGMLGSFPIWWITWIAVSVVTAVLGFLLGYGMIQEMLLSKNAEAMKKGEELRAKLAPLQGKFGIAAIGLGVWAIISSLMFMG</sequence>
<dbReference type="STRING" id="228958.SAMN04488007_1078"/>
<evidence type="ECO:0000256" key="1">
    <source>
        <dbReference type="SAM" id="Phobius"/>
    </source>
</evidence>
<name>A0A1M6L9J0_9FLAO</name>
<dbReference type="AlphaFoldDB" id="A0A1M6L9J0"/>
<proteinExistence type="predicted"/>
<keyword evidence="1" id="KW-0472">Membrane</keyword>
<dbReference type="EMBL" id="FQZX01000001">
    <property type="protein sequence ID" value="SHJ67862.1"/>
    <property type="molecule type" value="Genomic_DNA"/>
</dbReference>
<dbReference type="Proteomes" id="UP000184314">
    <property type="component" value="Unassembled WGS sequence"/>
</dbReference>
<feature type="transmembrane region" description="Helical" evidence="1">
    <location>
        <begin position="67"/>
        <end position="91"/>
    </location>
</feature>
<organism evidence="2 3">
    <name type="scientific">Maribacter aquivivus</name>
    <dbReference type="NCBI Taxonomy" id="228958"/>
    <lineage>
        <taxon>Bacteria</taxon>
        <taxon>Pseudomonadati</taxon>
        <taxon>Bacteroidota</taxon>
        <taxon>Flavobacteriia</taxon>
        <taxon>Flavobacteriales</taxon>
        <taxon>Flavobacteriaceae</taxon>
        <taxon>Maribacter</taxon>
    </lineage>
</organism>
<accession>A0A1M6L9J0</accession>
<protein>
    <recommendedName>
        <fullName evidence="4">DUF2269 family protein</fullName>
    </recommendedName>
</protein>
<dbReference type="RefSeq" id="WP_073241930.1">
    <property type="nucleotide sequence ID" value="NZ_CANLFZ010000001.1"/>
</dbReference>
<keyword evidence="1" id="KW-0812">Transmembrane</keyword>
<evidence type="ECO:0008006" key="4">
    <source>
        <dbReference type="Google" id="ProtNLM"/>
    </source>
</evidence>